<name>A0A938YN61_9ARCH</name>
<gene>
    <name evidence="1" type="ORF">JW744_02190</name>
</gene>
<comment type="caution">
    <text evidence="1">The sequence shown here is derived from an EMBL/GenBank/DDBJ whole genome shotgun (WGS) entry which is preliminary data.</text>
</comment>
<dbReference type="AlphaFoldDB" id="A0A938YN61"/>
<evidence type="ECO:0000313" key="2">
    <source>
        <dbReference type="Proteomes" id="UP000809243"/>
    </source>
</evidence>
<sequence length="235" mass="26855">MARVSWLRSTHTRALPRFRATTAEKAKHLAAGYKKGRLGAAVERKIKEIGLEKQANEIISRHGLQARDEKSQAVLRLELLRRYVAEARKGKMRKLTNRVEGTCLQFAEDTVKLQLFLRKHPDLLKSKPTVISKEEAIEIFGTQARIMKNILGMYSKMPEKDAKMYRDQLQDAVKNANEMRSAQPGKACQLTRPDRIAWALENAEEAIHEVVELLPKDTQASFHFIENIVKEKLGK</sequence>
<protein>
    <submittedName>
        <fullName evidence="1">Uncharacterized protein</fullName>
    </submittedName>
</protein>
<organism evidence="1 2">
    <name type="scientific">Candidatus Iainarchaeum sp</name>
    <dbReference type="NCBI Taxonomy" id="3101447"/>
    <lineage>
        <taxon>Archaea</taxon>
        <taxon>Candidatus Iainarchaeota</taxon>
        <taxon>Candidatus Iainarchaeia</taxon>
        <taxon>Candidatus Iainarchaeales</taxon>
        <taxon>Candidatus Iainarchaeaceae</taxon>
        <taxon>Candidatus Iainarchaeum</taxon>
    </lineage>
</organism>
<proteinExistence type="predicted"/>
<accession>A0A938YN61</accession>
<dbReference type="EMBL" id="JAFGDB010000036">
    <property type="protein sequence ID" value="MBN2067254.1"/>
    <property type="molecule type" value="Genomic_DNA"/>
</dbReference>
<reference evidence="1" key="1">
    <citation type="submission" date="2021-01" db="EMBL/GenBank/DDBJ databases">
        <title>Active Sulfur Cycling in an Early Earth Analoge.</title>
        <authorList>
            <person name="Hahn C.R."/>
            <person name="Youssef N.H."/>
            <person name="Elshahed M."/>
        </authorList>
    </citation>
    <scope>NUCLEOTIDE SEQUENCE</scope>
    <source>
        <strain evidence="1">Zod_Metabat.1151</strain>
    </source>
</reference>
<dbReference type="Proteomes" id="UP000809243">
    <property type="component" value="Unassembled WGS sequence"/>
</dbReference>
<evidence type="ECO:0000313" key="1">
    <source>
        <dbReference type="EMBL" id="MBN2067254.1"/>
    </source>
</evidence>